<protein>
    <submittedName>
        <fullName evidence="1">Uncharacterized protein</fullName>
    </submittedName>
</protein>
<evidence type="ECO:0000313" key="1">
    <source>
        <dbReference type="EMBL" id="GBN57889.1"/>
    </source>
</evidence>
<comment type="caution">
    <text evidence="1">The sequence shown here is derived from an EMBL/GenBank/DDBJ whole genome shotgun (WGS) entry which is preliminary data.</text>
</comment>
<accession>A0A4Y2Q2X5</accession>
<organism evidence="1 2">
    <name type="scientific">Araneus ventricosus</name>
    <name type="common">Orbweaver spider</name>
    <name type="synonym">Epeira ventricosa</name>
    <dbReference type="NCBI Taxonomy" id="182803"/>
    <lineage>
        <taxon>Eukaryota</taxon>
        <taxon>Metazoa</taxon>
        <taxon>Ecdysozoa</taxon>
        <taxon>Arthropoda</taxon>
        <taxon>Chelicerata</taxon>
        <taxon>Arachnida</taxon>
        <taxon>Araneae</taxon>
        <taxon>Araneomorphae</taxon>
        <taxon>Entelegynae</taxon>
        <taxon>Araneoidea</taxon>
        <taxon>Araneidae</taxon>
        <taxon>Araneus</taxon>
    </lineage>
</organism>
<dbReference type="Proteomes" id="UP000499080">
    <property type="component" value="Unassembled WGS sequence"/>
</dbReference>
<reference evidence="1 2" key="1">
    <citation type="journal article" date="2019" name="Sci. Rep.">
        <title>Orb-weaving spider Araneus ventricosus genome elucidates the spidroin gene catalogue.</title>
        <authorList>
            <person name="Kono N."/>
            <person name="Nakamura H."/>
            <person name="Ohtoshi R."/>
            <person name="Moran D.A.P."/>
            <person name="Shinohara A."/>
            <person name="Yoshida Y."/>
            <person name="Fujiwara M."/>
            <person name="Mori M."/>
            <person name="Tomita M."/>
            <person name="Arakawa K."/>
        </authorList>
    </citation>
    <scope>NUCLEOTIDE SEQUENCE [LARGE SCALE GENOMIC DNA]</scope>
</reference>
<proteinExistence type="predicted"/>
<evidence type="ECO:0000313" key="2">
    <source>
        <dbReference type="Proteomes" id="UP000499080"/>
    </source>
</evidence>
<gene>
    <name evidence="1" type="ORF">AVEN_257951_1</name>
</gene>
<name>A0A4Y2Q2X5_ARAVE</name>
<dbReference type="AlphaFoldDB" id="A0A4Y2Q2X5"/>
<keyword evidence="2" id="KW-1185">Reference proteome</keyword>
<dbReference type="EMBL" id="BGPR01012834">
    <property type="protein sequence ID" value="GBN57889.1"/>
    <property type="molecule type" value="Genomic_DNA"/>
</dbReference>
<sequence length="119" mass="12885">MLSFPACISTIRCVSFVFKSPDSTGNGVRVLLVLNNWRGEIGNQRLPISNHFPPPQPPADTVCVCKERIACKSRPFSSRAAEIGVCARSLRATPPLLFPLGKREPAYLSGGFSSVKTPV</sequence>